<accession>A0AAG5DQ04</accession>
<evidence type="ECO:0000256" key="1">
    <source>
        <dbReference type="SAM" id="MobiDB-lite"/>
    </source>
</evidence>
<evidence type="ECO:0000313" key="3">
    <source>
        <dbReference type="Proteomes" id="UP000075880"/>
    </source>
</evidence>
<organism evidence="2 3">
    <name type="scientific">Anopheles atroparvus</name>
    <name type="common">European mosquito</name>
    <dbReference type="NCBI Taxonomy" id="41427"/>
    <lineage>
        <taxon>Eukaryota</taxon>
        <taxon>Metazoa</taxon>
        <taxon>Ecdysozoa</taxon>
        <taxon>Arthropoda</taxon>
        <taxon>Hexapoda</taxon>
        <taxon>Insecta</taxon>
        <taxon>Pterygota</taxon>
        <taxon>Neoptera</taxon>
        <taxon>Endopterygota</taxon>
        <taxon>Diptera</taxon>
        <taxon>Nematocera</taxon>
        <taxon>Culicoidea</taxon>
        <taxon>Culicidae</taxon>
        <taxon>Anophelinae</taxon>
        <taxon>Anopheles</taxon>
    </lineage>
</organism>
<proteinExistence type="predicted"/>
<feature type="region of interest" description="Disordered" evidence="1">
    <location>
        <begin position="63"/>
        <end position="89"/>
    </location>
</feature>
<dbReference type="EnsemblMetazoa" id="ENSAATROPT014381">
    <property type="protein sequence ID" value="ENSAATROPP013110"/>
    <property type="gene ID" value="ENSAATROPG011673"/>
</dbReference>
<sequence>EAVVIYRHRTCPHIRIPISIAARVHFCPRTKVITLRWSKCKCGSSRKATASSSEAVEQEIRFKQHNSSKQMQAVRLTEADASSTTLGSR</sequence>
<name>A0AAG5DQ04_ANOAO</name>
<keyword evidence="3" id="KW-1185">Reference proteome</keyword>
<reference evidence="2" key="1">
    <citation type="submission" date="2024-04" db="UniProtKB">
        <authorList>
            <consortium name="EnsemblMetazoa"/>
        </authorList>
    </citation>
    <scope>IDENTIFICATION</scope>
    <source>
        <strain evidence="2">EBRO</strain>
    </source>
</reference>
<dbReference type="AlphaFoldDB" id="A0AAG5DQ04"/>
<dbReference type="Proteomes" id="UP000075880">
    <property type="component" value="Unassembled WGS sequence"/>
</dbReference>
<evidence type="ECO:0000313" key="2">
    <source>
        <dbReference type="EnsemblMetazoa" id="ENSAATROPP013110"/>
    </source>
</evidence>
<protein>
    <submittedName>
        <fullName evidence="2">Uncharacterized protein</fullName>
    </submittedName>
</protein>
<feature type="compositionally biased region" description="Polar residues" evidence="1">
    <location>
        <begin position="80"/>
        <end position="89"/>
    </location>
</feature>